<accession>A0A9P5WZM8</accession>
<name>A0A9P5WZM8_9AGAR</name>
<dbReference type="Proteomes" id="UP000807342">
    <property type="component" value="Unassembled WGS sequence"/>
</dbReference>
<dbReference type="AlphaFoldDB" id="A0A9P5WZM8"/>
<evidence type="ECO:0000313" key="2">
    <source>
        <dbReference type="Proteomes" id="UP000807342"/>
    </source>
</evidence>
<proteinExistence type="predicted"/>
<protein>
    <submittedName>
        <fullName evidence="1">Uncharacterized protein</fullName>
    </submittedName>
</protein>
<dbReference type="EMBL" id="MU152723">
    <property type="protein sequence ID" value="KAF9440236.1"/>
    <property type="molecule type" value="Genomic_DNA"/>
</dbReference>
<comment type="caution">
    <text evidence="1">The sequence shown here is derived from an EMBL/GenBank/DDBJ whole genome shotgun (WGS) entry which is preliminary data.</text>
</comment>
<keyword evidence="2" id="KW-1185">Reference proteome</keyword>
<gene>
    <name evidence="1" type="ORF">P691DRAFT_803031</name>
</gene>
<reference evidence="1" key="1">
    <citation type="submission" date="2020-11" db="EMBL/GenBank/DDBJ databases">
        <authorList>
            <consortium name="DOE Joint Genome Institute"/>
            <person name="Ahrendt S."/>
            <person name="Riley R."/>
            <person name="Andreopoulos W."/>
            <person name="Labutti K."/>
            <person name="Pangilinan J."/>
            <person name="Ruiz-Duenas F.J."/>
            <person name="Barrasa J.M."/>
            <person name="Sanchez-Garcia M."/>
            <person name="Camarero S."/>
            <person name="Miyauchi S."/>
            <person name="Serrano A."/>
            <person name="Linde D."/>
            <person name="Babiker R."/>
            <person name="Drula E."/>
            <person name="Ayuso-Fernandez I."/>
            <person name="Pacheco R."/>
            <person name="Padilla G."/>
            <person name="Ferreira P."/>
            <person name="Barriuso J."/>
            <person name="Kellner H."/>
            <person name="Castanera R."/>
            <person name="Alfaro M."/>
            <person name="Ramirez L."/>
            <person name="Pisabarro A.G."/>
            <person name="Kuo A."/>
            <person name="Tritt A."/>
            <person name="Lipzen A."/>
            <person name="He G."/>
            <person name="Yan M."/>
            <person name="Ng V."/>
            <person name="Cullen D."/>
            <person name="Martin F."/>
            <person name="Rosso M.-N."/>
            <person name="Henrissat B."/>
            <person name="Hibbett D."/>
            <person name="Martinez A.T."/>
            <person name="Grigoriev I.V."/>
        </authorList>
    </citation>
    <scope>NUCLEOTIDE SEQUENCE</scope>
    <source>
        <strain evidence="1">MF-IS2</strain>
    </source>
</reference>
<evidence type="ECO:0000313" key="1">
    <source>
        <dbReference type="EMBL" id="KAF9440236.1"/>
    </source>
</evidence>
<sequence length="63" mass="7079">MSSYAKPTGQVGCANFSDTADARAPVFREYQYKRSSPAQSSPSCMIYWTKYSAERALAYRVAR</sequence>
<organism evidence="1 2">
    <name type="scientific">Macrolepiota fuliginosa MF-IS2</name>
    <dbReference type="NCBI Taxonomy" id="1400762"/>
    <lineage>
        <taxon>Eukaryota</taxon>
        <taxon>Fungi</taxon>
        <taxon>Dikarya</taxon>
        <taxon>Basidiomycota</taxon>
        <taxon>Agaricomycotina</taxon>
        <taxon>Agaricomycetes</taxon>
        <taxon>Agaricomycetidae</taxon>
        <taxon>Agaricales</taxon>
        <taxon>Agaricineae</taxon>
        <taxon>Agaricaceae</taxon>
        <taxon>Macrolepiota</taxon>
    </lineage>
</organism>